<keyword evidence="2 8" id="KW-0813">Transport</keyword>
<sequence>MTPHAVSPRKGALALFCAPAALAVLVTGLSLPAPAYAALSPSAEEIDQVVVTTTRTRRRVQDEPIRVEVLPREEIEEKAIMAPGNIAIMLAETGGLWVQANSAALGSAGVRVQGMSERYTLLLADGLPLYGGQAGSIGLLQIPPTDLGRVEVIKGASSSLYGGAALGGVINLISRRPGDDFEGEVLANITGERGQDLTAYAAAPLSHSWSASLTAGGHWQERRDLDGSGWADIPAYERYTLRPRLFWTGAGGGEALITLGHTRETRRGGTLPGATVPDGAPFMQGLDTERVDAGLNLDVPLSDALSFGVRASAMQTRHKLIFGPERERDRHRTGFAEASLTRTDGRHTLVGGLAVQVDDYVSDDFAVFDYRFTVPGVFAQYDVDVSEALTVSASVRADSHSEYGEFLSPRLSALWRAGPWSLRASAARGYVAPSPFIGSVEETGLSRLEPLSGLRAEEADTMSFDVGRRFGSLETNIVAFRSRVTHEAALIPTGNVQPDGTDIMRVINAPGANETYGAELLVRYRYDHFVVTGSYMHTRSTRTDPVTGLRGPTPQTPRHSAGFVAMWEDHDRGRLGFEAYYTGGQDVDDNPYRTRARPFVNMGILGEIVLGRFSVFLNAENILDIRQSRYDPLVRPSRAADGRWSVDAWAPTDGFVVNGGIRVRFGAAAHHGHHHDHEDRRHDH</sequence>
<dbReference type="RefSeq" id="WP_150021751.1">
    <property type="nucleotide sequence ID" value="NZ_VWOJ01000001.1"/>
</dbReference>
<dbReference type="InterPro" id="IPR000531">
    <property type="entry name" value="Beta-barrel_TonB"/>
</dbReference>
<keyword evidence="3 8" id="KW-1134">Transmembrane beta strand</keyword>
<keyword evidence="6 8" id="KW-0472">Membrane</keyword>
<comment type="caution">
    <text evidence="14">The sequence shown here is derived from an EMBL/GenBank/DDBJ whole genome shotgun (WGS) entry which is preliminary data.</text>
</comment>
<keyword evidence="7 8" id="KW-0998">Cell outer membrane</keyword>
<keyword evidence="5 9" id="KW-0798">TonB box</keyword>
<feature type="domain" description="TonB-dependent receptor plug" evidence="13">
    <location>
        <begin position="60"/>
        <end position="169"/>
    </location>
</feature>
<dbReference type="InterPro" id="IPR036942">
    <property type="entry name" value="Beta-barrel_TonB_sf"/>
</dbReference>
<organism evidence="14 15">
    <name type="scientific">Alkalicaulis satelles</name>
    <dbReference type="NCBI Taxonomy" id="2609175"/>
    <lineage>
        <taxon>Bacteria</taxon>
        <taxon>Pseudomonadati</taxon>
        <taxon>Pseudomonadota</taxon>
        <taxon>Alphaproteobacteria</taxon>
        <taxon>Maricaulales</taxon>
        <taxon>Maricaulaceae</taxon>
        <taxon>Alkalicaulis</taxon>
    </lineage>
</organism>
<evidence type="ECO:0000256" key="1">
    <source>
        <dbReference type="ARBA" id="ARBA00004571"/>
    </source>
</evidence>
<evidence type="ECO:0000313" key="14">
    <source>
        <dbReference type="EMBL" id="KAA5804720.1"/>
    </source>
</evidence>
<keyword evidence="15" id="KW-1185">Reference proteome</keyword>
<dbReference type="Pfam" id="PF07715">
    <property type="entry name" value="Plug"/>
    <property type="match status" value="1"/>
</dbReference>
<dbReference type="InterPro" id="IPR039426">
    <property type="entry name" value="TonB-dep_rcpt-like"/>
</dbReference>
<comment type="subcellular location">
    <subcellularLocation>
        <location evidence="1 8">Cell outer membrane</location>
        <topology evidence="1 8">Multi-pass membrane protein</topology>
    </subcellularLocation>
</comment>
<evidence type="ECO:0000256" key="2">
    <source>
        <dbReference type="ARBA" id="ARBA00022448"/>
    </source>
</evidence>
<dbReference type="Proteomes" id="UP000325122">
    <property type="component" value="Unassembled WGS sequence"/>
</dbReference>
<name>A0A5M6ZK53_9PROT</name>
<evidence type="ECO:0000256" key="3">
    <source>
        <dbReference type="ARBA" id="ARBA00022452"/>
    </source>
</evidence>
<protein>
    <submittedName>
        <fullName evidence="14">TonB-dependent receptor</fullName>
    </submittedName>
</protein>
<proteinExistence type="inferred from homology"/>
<evidence type="ECO:0000256" key="7">
    <source>
        <dbReference type="ARBA" id="ARBA00023237"/>
    </source>
</evidence>
<evidence type="ECO:0000256" key="5">
    <source>
        <dbReference type="ARBA" id="ARBA00023077"/>
    </source>
</evidence>
<gene>
    <name evidence="14" type="ORF">F1654_01580</name>
</gene>
<dbReference type="GO" id="GO:0009279">
    <property type="term" value="C:cell outer membrane"/>
    <property type="evidence" value="ECO:0007669"/>
    <property type="project" value="UniProtKB-SubCell"/>
</dbReference>
<dbReference type="Pfam" id="PF00593">
    <property type="entry name" value="TonB_dep_Rec_b-barrel"/>
    <property type="match status" value="1"/>
</dbReference>
<dbReference type="PANTHER" id="PTHR30069:SF57">
    <property type="entry name" value="TONB-DEPENDENT RECEPTOR"/>
    <property type="match status" value="1"/>
</dbReference>
<evidence type="ECO:0000256" key="11">
    <source>
        <dbReference type="SAM" id="SignalP"/>
    </source>
</evidence>
<feature type="chain" id="PRO_5024287727" evidence="11">
    <location>
        <begin position="38"/>
        <end position="684"/>
    </location>
</feature>
<evidence type="ECO:0000259" key="12">
    <source>
        <dbReference type="Pfam" id="PF00593"/>
    </source>
</evidence>
<dbReference type="Gene3D" id="2.170.130.10">
    <property type="entry name" value="TonB-dependent receptor, plug domain"/>
    <property type="match status" value="1"/>
</dbReference>
<dbReference type="PANTHER" id="PTHR30069">
    <property type="entry name" value="TONB-DEPENDENT OUTER MEMBRANE RECEPTOR"/>
    <property type="match status" value="1"/>
</dbReference>
<keyword evidence="14" id="KW-0675">Receptor</keyword>
<dbReference type="InterPro" id="IPR012910">
    <property type="entry name" value="Plug_dom"/>
</dbReference>
<reference evidence="14 15" key="1">
    <citation type="submission" date="2019-09" db="EMBL/GenBank/DDBJ databases">
        <authorList>
            <person name="Kevbrin V."/>
            <person name="Grouzdev D.S."/>
        </authorList>
    </citation>
    <scope>NUCLEOTIDE SEQUENCE [LARGE SCALE GENOMIC DNA]</scope>
    <source>
        <strain evidence="14 15">G-192</strain>
    </source>
</reference>
<keyword evidence="11" id="KW-0732">Signal</keyword>
<comment type="similarity">
    <text evidence="8 9">Belongs to the TonB-dependent receptor family.</text>
</comment>
<dbReference type="GO" id="GO:0044718">
    <property type="term" value="P:siderophore transmembrane transport"/>
    <property type="evidence" value="ECO:0007669"/>
    <property type="project" value="TreeGrafter"/>
</dbReference>
<dbReference type="InterPro" id="IPR037066">
    <property type="entry name" value="Plug_dom_sf"/>
</dbReference>
<evidence type="ECO:0000256" key="6">
    <source>
        <dbReference type="ARBA" id="ARBA00023136"/>
    </source>
</evidence>
<evidence type="ECO:0000256" key="10">
    <source>
        <dbReference type="SAM" id="MobiDB-lite"/>
    </source>
</evidence>
<keyword evidence="4 8" id="KW-0812">Transmembrane</keyword>
<dbReference type="EMBL" id="VWOJ01000001">
    <property type="protein sequence ID" value="KAA5804720.1"/>
    <property type="molecule type" value="Genomic_DNA"/>
</dbReference>
<dbReference type="PROSITE" id="PS52016">
    <property type="entry name" value="TONB_DEPENDENT_REC_3"/>
    <property type="match status" value="1"/>
</dbReference>
<evidence type="ECO:0000256" key="4">
    <source>
        <dbReference type="ARBA" id="ARBA00022692"/>
    </source>
</evidence>
<feature type="domain" description="TonB-dependent receptor-like beta-barrel" evidence="12">
    <location>
        <begin position="237"/>
        <end position="621"/>
    </location>
</feature>
<feature type="signal peptide" evidence="11">
    <location>
        <begin position="1"/>
        <end position="37"/>
    </location>
</feature>
<dbReference type="Gene3D" id="2.40.170.20">
    <property type="entry name" value="TonB-dependent receptor, beta-barrel domain"/>
    <property type="match status" value="1"/>
</dbReference>
<dbReference type="SUPFAM" id="SSF56935">
    <property type="entry name" value="Porins"/>
    <property type="match status" value="1"/>
</dbReference>
<dbReference type="GO" id="GO:0015344">
    <property type="term" value="F:siderophore uptake transmembrane transporter activity"/>
    <property type="evidence" value="ECO:0007669"/>
    <property type="project" value="TreeGrafter"/>
</dbReference>
<dbReference type="AlphaFoldDB" id="A0A5M6ZK53"/>
<evidence type="ECO:0000259" key="13">
    <source>
        <dbReference type="Pfam" id="PF07715"/>
    </source>
</evidence>
<evidence type="ECO:0000313" key="15">
    <source>
        <dbReference type="Proteomes" id="UP000325122"/>
    </source>
</evidence>
<evidence type="ECO:0000256" key="9">
    <source>
        <dbReference type="RuleBase" id="RU003357"/>
    </source>
</evidence>
<feature type="region of interest" description="Disordered" evidence="10">
    <location>
        <begin position="540"/>
        <end position="560"/>
    </location>
</feature>
<evidence type="ECO:0000256" key="8">
    <source>
        <dbReference type="PROSITE-ProRule" id="PRU01360"/>
    </source>
</evidence>
<accession>A0A5M6ZK53</accession>